<evidence type="ECO:0000256" key="8">
    <source>
        <dbReference type="SAM" id="MobiDB-lite"/>
    </source>
</evidence>
<dbReference type="PANTHER" id="PTHR47958">
    <property type="entry name" value="ATP-DEPENDENT RNA HELICASE DBP3"/>
    <property type="match status" value="1"/>
</dbReference>
<feature type="compositionally biased region" description="Basic and acidic residues" evidence="8">
    <location>
        <begin position="682"/>
        <end position="692"/>
    </location>
</feature>
<feature type="compositionally biased region" description="Basic and acidic residues" evidence="8">
    <location>
        <begin position="597"/>
        <end position="606"/>
    </location>
</feature>
<evidence type="ECO:0000256" key="6">
    <source>
        <dbReference type="PROSITE-ProRule" id="PRU00552"/>
    </source>
</evidence>
<dbReference type="InterPro" id="IPR014001">
    <property type="entry name" value="Helicase_ATP-bd"/>
</dbReference>
<dbReference type="GO" id="GO:0003724">
    <property type="term" value="F:RNA helicase activity"/>
    <property type="evidence" value="ECO:0007669"/>
    <property type="project" value="UniProtKB-EC"/>
</dbReference>
<dbReference type="InterPro" id="IPR014014">
    <property type="entry name" value="RNA_helicase_DEAD_Q_motif"/>
</dbReference>
<evidence type="ECO:0000256" key="1">
    <source>
        <dbReference type="ARBA" id="ARBA00012552"/>
    </source>
</evidence>
<dbReference type="Proteomes" id="UP000424527">
    <property type="component" value="Unassembled WGS sequence"/>
</dbReference>
<feature type="compositionally biased region" description="Acidic residues" evidence="8">
    <location>
        <begin position="712"/>
        <end position="731"/>
    </location>
</feature>
<feature type="compositionally biased region" description="Basic and acidic residues" evidence="8">
    <location>
        <begin position="453"/>
        <end position="474"/>
    </location>
</feature>
<dbReference type="GO" id="GO:0003676">
    <property type="term" value="F:nucleic acid binding"/>
    <property type="evidence" value="ECO:0007669"/>
    <property type="project" value="InterPro"/>
</dbReference>
<proteinExistence type="inferred from homology"/>
<dbReference type="SMART" id="SM00487">
    <property type="entry name" value="DEXDc"/>
    <property type="match status" value="1"/>
</dbReference>
<evidence type="ECO:0000259" key="10">
    <source>
        <dbReference type="PROSITE" id="PS51194"/>
    </source>
</evidence>
<dbReference type="PROSITE" id="PS51195">
    <property type="entry name" value="Q_MOTIF"/>
    <property type="match status" value="1"/>
</dbReference>
<keyword evidence="5 7" id="KW-0067">ATP-binding</keyword>
<keyword evidence="13" id="KW-1185">Reference proteome</keyword>
<evidence type="ECO:0000256" key="7">
    <source>
        <dbReference type="RuleBase" id="RU000492"/>
    </source>
</evidence>
<keyword evidence="4 7" id="KW-0347">Helicase</keyword>
<reference evidence="12 13" key="1">
    <citation type="submission" date="2019-07" db="EMBL/GenBank/DDBJ databases">
        <title>Chromosome genome assembly for large yellow croaker.</title>
        <authorList>
            <person name="Xiao S."/>
        </authorList>
    </citation>
    <scope>NUCLEOTIDE SEQUENCE [LARGE SCALE GENOMIC DNA]</scope>
    <source>
        <strain evidence="12">JMULYC20181020</strain>
        <tissue evidence="12">Muscle</tissue>
    </source>
</reference>
<dbReference type="PROSITE" id="PS51192">
    <property type="entry name" value="HELICASE_ATP_BIND_1"/>
    <property type="match status" value="1"/>
</dbReference>
<comment type="caution">
    <text evidence="12">The sequence shown here is derived from an EMBL/GenBank/DDBJ whole genome shotgun (WGS) entry which is preliminary data.</text>
</comment>
<evidence type="ECO:0000313" key="13">
    <source>
        <dbReference type="Proteomes" id="UP000424527"/>
    </source>
</evidence>
<feature type="region of interest" description="Disordered" evidence="8">
    <location>
        <begin position="576"/>
        <end position="731"/>
    </location>
</feature>
<feature type="domain" description="DEAD-box RNA helicase Q" evidence="11">
    <location>
        <begin position="27"/>
        <end position="55"/>
    </location>
</feature>
<feature type="region of interest" description="Disordered" evidence="8">
    <location>
        <begin position="430"/>
        <end position="497"/>
    </location>
</feature>
<dbReference type="InterPro" id="IPR027417">
    <property type="entry name" value="P-loop_NTPase"/>
</dbReference>
<dbReference type="Gene3D" id="3.40.50.300">
    <property type="entry name" value="P-loop containing nucleotide triphosphate hydrolases"/>
    <property type="match status" value="2"/>
</dbReference>
<keyword evidence="3 7" id="KW-0378">Hydrolase</keyword>
<feature type="short sequence motif" description="Q motif" evidence="6">
    <location>
        <begin position="27"/>
        <end position="55"/>
    </location>
</feature>
<dbReference type="SUPFAM" id="SSF52540">
    <property type="entry name" value="P-loop containing nucleoside triphosphate hydrolases"/>
    <property type="match status" value="1"/>
</dbReference>
<feature type="compositionally biased region" description="Polar residues" evidence="8">
    <location>
        <begin position="670"/>
        <end position="681"/>
    </location>
</feature>
<dbReference type="GO" id="GO:0016787">
    <property type="term" value="F:hydrolase activity"/>
    <property type="evidence" value="ECO:0007669"/>
    <property type="project" value="UniProtKB-KW"/>
</dbReference>
<keyword evidence="2 7" id="KW-0547">Nucleotide-binding</keyword>
<dbReference type="PROSITE" id="PS00039">
    <property type="entry name" value="DEAD_ATP_HELICASE"/>
    <property type="match status" value="1"/>
</dbReference>
<dbReference type="CDD" id="cd17943">
    <property type="entry name" value="DEADc_DDX20"/>
    <property type="match status" value="1"/>
</dbReference>
<evidence type="ECO:0000256" key="3">
    <source>
        <dbReference type="ARBA" id="ARBA00022801"/>
    </source>
</evidence>
<comment type="similarity">
    <text evidence="7">Belongs to the DEAD box helicase family.</text>
</comment>
<feature type="compositionally biased region" description="Basic and acidic residues" evidence="8">
    <location>
        <begin position="702"/>
        <end position="711"/>
    </location>
</feature>
<dbReference type="PROSITE" id="PS51194">
    <property type="entry name" value="HELICASE_CTER"/>
    <property type="match status" value="1"/>
</dbReference>
<evidence type="ECO:0000259" key="11">
    <source>
        <dbReference type="PROSITE" id="PS51195"/>
    </source>
</evidence>
<evidence type="ECO:0000313" key="12">
    <source>
        <dbReference type="EMBL" id="KAE8293546.1"/>
    </source>
</evidence>
<dbReference type="EMBL" id="REGW02000008">
    <property type="protein sequence ID" value="KAE8293546.1"/>
    <property type="molecule type" value="Genomic_DNA"/>
</dbReference>
<accession>A0A6G0IQQ3</accession>
<dbReference type="InterPro" id="IPR001650">
    <property type="entry name" value="Helicase_C-like"/>
</dbReference>
<protein>
    <recommendedName>
        <fullName evidence="1">RNA helicase</fullName>
        <ecNumber evidence="1">3.6.4.13</ecNumber>
    </recommendedName>
</protein>
<dbReference type="InterPro" id="IPR000629">
    <property type="entry name" value="RNA-helicase_DEAD-box_CS"/>
</dbReference>
<feature type="domain" description="Helicase ATP-binding" evidence="9">
    <location>
        <begin position="58"/>
        <end position="229"/>
    </location>
</feature>
<evidence type="ECO:0000259" key="9">
    <source>
        <dbReference type="PROSITE" id="PS51192"/>
    </source>
</evidence>
<feature type="compositionally biased region" description="Polar residues" evidence="8">
    <location>
        <begin position="609"/>
        <end position="622"/>
    </location>
</feature>
<dbReference type="SMART" id="SM00490">
    <property type="entry name" value="HELICc"/>
    <property type="match status" value="1"/>
</dbReference>
<dbReference type="GO" id="GO:0005524">
    <property type="term" value="F:ATP binding"/>
    <property type="evidence" value="ECO:0007669"/>
    <property type="project" value="UniProtKB-KW"/>
</dbReference>
<organism evidence="12 13">
    <name type="scientific">Larimichthys crocea</name>
    <name type="common">Large yellow croaker</name>
    <name type="synonym">Pseudosciaena crocea</name>
    <dbReference type="NCBI Taxonomy" id="215358"/>
    <lineage>
        <taxon>Eukaryota</taxon>
        <taxon>Metazoa</taxon>
        <taxon>Chordata</taxon>
        <taxon>Craniata</taxon>
        <taxon>Vertebrata</taxon>
        <taxon>Euteleostomi</taxon>
        <taxon>Actinopterygii</taxon>
        <taxon>Neopterygii</taxon>
        <taxon>Teleostei</taxon>
        <taxon>Neoteleostei</taxon>
        <taxon>Acanthomorphata</taxon>
        <taxon>Eupercaria</taxon>
        <taxon>Sciaenidae</taxon>
        <taxon>Larimichthys</taxon>
    </lineage>
</organism>
<dbReference type="AlphaFoldDB" id="A0A6G0IQQ3"/>
<feature type="compositionally biased region" description="Polar residues" evidence="8">
    <location>
        <begin position="641"/>
        <end position="658"/>
    </location>
</feature>
<evidence type="ECO:0000256" key="5">
    <source>
        <dbReference type="ARBA" id="ARBA00022840"/>
    </source>
</evidence>
<feature type="domain" description="Helicase C-terminal" evidence="10">
    <location>
        <begin position="264"/>
        <end position="409"/>
    </location>
</feature>
<dbReference type="CDD" id="cd18787">
    <property type="entry name" value="SF2_C_DEAD"/>
    <property type="match status" value="1"/>
</dbReference>
<dbReference type="Pfam" id="PF00271">
    <property type="entry name" value="Helicase_C"/>
    <property type="match status" value="1"/>
</dbReference>
<evidence type="ECO:0000256" key="2">
    <source>
        <dbReference type="ARBA" id="ARBA00022741"/>
    </source>
</evidence>
<gene>
    <name evidence="12" type="ORF">D5F01_LYC08658</name>
</gene>
<dbReference type="InterPro" id="IPR011545">
    <property type="entry name" value="DEAD/DEAH_box_helicase_dom"/>
</dbReference>
<sequence length="787" mass="88423">MAASVRRAAHDIETRKRTDDVLLSEGIDFNSLLLSQPVLEGLSAAGFQKPSPIQLKAIPLGRCGLDLIVQAKSGTGKTCVFCTIALDSLVLENPATQVLVLAPTREIAVQIHSVVMAIGCAMEGLECHVFIGGRPVSQDKLHLKKCHVAVGSPGRIKQLIELGMLSTASIRLFVLDEADKLLEEGSFQEQINWIFSSLPVNKQMLALSATYPESLAQHLTRYMREPTFVRLNPSDMGLKGLKQYYKLVQSHPLAHRVFEEKVQHLLELFSKIPFNQALVFSNLHTRAQHLADILSSKGLPAVCISGGLSQDQRLEAMSKLKQYQCRVLISTDLTARGIDADKVNLVINLDVPQDWETYMHRIGRAGRFGTRGLAVTYCCHGEEENKMMAIAQKCSLSLSVLPSVIEPGLMDEPCDWDVCTEASTPALLSQLSSRTEKKRRAKSVPNQAPEYKSQIKQEKTHPEPRQGAHHEGNQRKVSHAKAARPPSPPQAAPTRKELQDALPKIPPLSSFKSCRSRFMTFEEAERDFQSFITTGLGRSVEIIREFRGREDDGTDEQNWQKESVTLYDEGAQILKQRGKRMKSDISRPRSSSSSSQSDKDRGEYRAVTKPQTKARQTQTVSRQKAETINFKACTPSAPQIYPQTPRASNGGALSQPKNYESVPVVKSSRELNQTIPAQTGRNESREITEKIGKRSGKISKATNREQKGRERDEEEHDDDDEEEEEYEGEEEWSAETYWRASYRAWNDYYASMSPFKEHGYQNYYSVAHNWMAAYRMNAVYMEELLKH</sequence>
<dbReference type="EC" id="3.6.4.13" evidence="1"/>
<dbReference type="Pfam" id="PF00270">
    <property type="entry name" value="DEAD"/>
    <property type="match status" value="1"/>
</dbReference>
<evidence type="ECO:0000256" key="4">
    <source>
        <dbReference type="ARBA" id="ARBA00022806"/>
    </source>
</evidence>
<name>A0A6G0IQQ3_LARCR</name>